<proteinExistence type="predicted"/>
<evidence type="ECO:0000313" key="2">
    <source>
        <dbReference type="Proteomes" id="UP001140096"/>
    </source>
</evidence>
<accession>A0ACC1LPR5</accession>
<keyword evidence="2" id="KW-1185">Reference proteome</keyword>
<reference evidence="1" key="1">
    <citation type="submission" date="2022-07" db="EMBL/GenBank/DDBJ databases">
        <title>Phylogenomic reconstructions and comparative analyses of Kickxellomycotina fungi.</title>
        <authorList>
            <person name="Reynolds N.K."/>
            <person name="Stajich J.E."/>
            <person name="Barry K."/>
            <person name="Grigoriev I.V."/>
            <person name="Crous P."/>
            <person name="Smith M.E."/>
        </authorList>
    </citation>
    <scope>NUCLEOTIDE SEQUENCE</scope>
    <source>
        <strain evidence="1">CBS 102833</strain>
    </source>
</reference>
<comment type="caution">
    <text evidence="1">The sequence shown here is derived from an EMBL/GenBank/DDBJ whole genome shotgun (WGS) entry which is preliminary data.</text>
</comment>
<dbReference type="EMBL" id="JANBUP010000134">
    <property type="protein sequence ID" value="KAJ2812920.1"/>
    <property type="molecule type" value="Genomic_DNA"/>
</dbReference>
<dbReference type="Proteomes" id="UP001140096">
    <property type="component" value="Unassembled WGS sequence"/>
</dbReference>
<feature type="non-terminal residue" evidence="1">
    <location>
        <position position="458"/>
    </location>
</feature>
<name>A0ACC1LPR5_9FUNG</name>
<sequence length="458" mass="51901">MSRPLQADEAKVAAQLHAIFAGGHPYGMDKEQRESELQRTVQELRCDDSPDVWNHSRPLEQYCPAANKLAKEIAESLTKDMARTNASSDQQMRARRFGNWLEFVRTGERDERRGYKPLRDFFNYCADLIGTALRGDYATSLAEAENRRLIIPFEASGSAPGGADDRSMPDIALYTQGVGAQAEHQNNLHYAATSHIIECKWHPNDFPAALLQLSGYILHMFENQHDLRYAIGMTICGTVVKIVIFAHDSILVSTDANIATPDGRKAFIRQIVDWSICSRDKLGLDTTIQRYVLPTIPLTIRYQIDINRTHYYGKTCIQAADTLAGRRRRCLLLSANADDLDNATHMLINEWPLATKRQRHDTGDEAKLLERFRVTFANDDDLQDKYPQLVRAKRVRQKQGEEIFTEDNTEKAYGALHKIRPRAALADDDWGTSHFRAHKHTLIEFPGTAISEANNALH</sequence>
<protein>
    <submittedName>
        <fullName evidence="1">Uncharacterized protein</fullName>
    </submittedName>
</protein>
<gene>
    <name evidence="1" type="ORF">H4S07_001054</name>
</gene>
<organism evidence="1 2">
    <name type="scientific">Coemansia furcata</name>
    <dbReference type="NCBI Taxonomy" id="417177"/>
    <lineage>
        <taxon>Eukaryota</taxon>
        <taxon>Fungi</taxon>
        <taxon>Fungi incertae sedis</taxon>
        <taxon>Zoopagomycota</taxon>
        <taxon>Kickxellomycotina</taxon>
        <taxon>Kickxellomycetes</taxon>
        <taxon>Kickxellales</taxon>
        <taxon>Kickxellaceae</taxon>
        <taxon>Coemansia</taxon>
    </lineage>
</organism>
<evidence type="ECO:0000313" key="1">
    <source>
        <dbReference type="EMBL" id="KAJ2812920.1"/>
    </source>
</evidence>